<dbReference type="Proteomes" id="UP000046395">
    <property type="component" value="Unassembled WGS sequence"/>
</dbReference>
<feature type="domain" description="Laminin G" evidence="3">
    <location>
        <begin position="656"/>
        <end position="814"/>
    </location>
</feature>
<dbReference type="SUPFAM" id="SSF49899">
    <property type="entry name" value="Concanavalin A-like lectins/glucanases"/>
    <property type="match status" value="1"/>
</dbReference>
<dbReference type="STRING" id="70415.A0A5S6QEN8"/>
<feature type="coiled-coil region" evidence="2">
    <location>
        <begin position="364"/>
        <end position="398"/>
    </location>
</feature>
<feature type="coiled-coil region" evidence="2">
    <location>
        <begin position="234"/>
        <end position="338"/>
    </location>
</feature>
<evidence type="ECO:0000256" key="2">
    <source>
        <dbReference type="SAM" id="Coils"/>
    </source>
</evidence>
<dbReference type="InterPro" id="IPR013320">
    <property type="entry name" value="ConA-like_dom_sf"/>
</dbReference>
<dbReference type="Pfam" id="PF00054">
    <property type="entry name" value="Laminin_G_1"/>
    <property type="match status" value="1"/>
</dbReference>
<dbReference type="CDD" id="cd00110">
    <property type="entry name" value="LamG"/>
    <property type="match status" value="1"/>
</dbReference>
<dbReference type="WBParaSite" id="TMUE_1000005644.1">
    <property type="protein sequence ID" value="TMUE_1000005644.1"/>
    <property type="gene ID" value="WBGene00292138"/>
</dbReference>
<protein>
    <submittedName>
        <fullName evidence="5">LAM_G_DOMAIN domain-containing protein</fullName>
    </submittedName>
</protein>
<dbReference type="InterPro" id="IPR001791">
    <property type="entry name" value="Laminin_G"/>
</dbReference>
<dbReference type="PROSITE" id="PS50025">
    <property type="entry name" value="LAM_G_DOMAIN"/>
    <property type="match status" value="1"/>
</dbReference>
<sequence length="814" mass="91566">MMDNLNEAKVQCLLNWLNLETASAFPPVKTLDQLRNFERISWFVAELSASDAHKSYVTPSDSKSAIASFLRRWYDSSVFSCLEIGSDGKLLSSNVNVAGMLALLLNYALAIYHHNSAHVELVRSKMDVKDQWIIMNMCTDINDLPAGDWLQIFKKTNSSLSKAGSIETTLSEKSMAESSYTANNEISELSRSTISCTPNVFESPITPCNKVLNDCHRVSIRKKFELVQEKERYIAAKQAELHDLSMEVEQLKIRLRNGDAKNSEVLSLLGTEKRNHRNCQHRLAQAEIENQELRAENEWLTRRQLTLSKKFDNITLLVQEQQVELEAFFNENEALRSQLSRERMKARSWHEEYLAMGNHVLINQKKYERINNELLEHIEDLKMEKKQISDKLDEEINYNEILRNKCSAQQNYIKQELTKFRNTLACMENENDMSKTCDTWLRELDPTKEQTVQLSTAFHSCVPIFKEPMSPNGCSVQVLCPCNQQGVLQCLPNSCALNEVTGSVCYHSAPTSPDVRRNVTLDSYLPSSERGTGKLGPPHENCKSSLNKFGDRFKAENLGSSDTTAKGKIISHNSNNQQSTLTSSCRDTLNIFQTLLLASAMLLISLCLSCGNLLFRTKAIANVEPFTTTNGSLKAAVEAAKLRDNGFGMSENGRSLQMAKFRGQGYVAVHDVHTRESQSRQKFDLYFCPKQLDGVILHTVSVNENGQYDDGDFFSLLLTNGKLFVQFNLGAGVSRIGPSWTIATNKCHRMIVQRKLSSVALTMNGQTQAVNSPVGLNQLNIRPNVVYFGGIPNNTIVPLATPLYTGFHSFTTLL</sequence>
<evidence type="ECO:0000259" key="3">
    <source>
        <dbReference type="PROSITE" id="PS50025"/>
    </source>
</evidence>
<dbReference type="Gene3D" id="2.60.120.200">
    <property type="match status" value="1"/>
</dbReference>
<organism evidence="4 5">
    <name type="scientific">Trichuris muris</name>
    <name type="common">Mouse whipworm</name>
    <dbReference type="NCBI Taxonomy" id="70415"/>
    <lineage>
        <taxon>Eukaryota</taxon>
        <taxon>Metazoa</taxon>
        <taxon>Ecdysozoa</taxon>
        <taxon>Nematoda</taxon>
        <taxon>Enoplea</taxon>
        <taxon>Dorylaimia</taxon>
        <taxon>Trichinellida</taxon>
        <taxon>Trichuridae</taxon>
        <taxon>Trichuris</taxon>
    </lineage>
</organism>
<proteinExistence type="predicted"/>
<evidence type="ECO:0000313" key="4">
    <source>
        <dbReference type="Proteomes" id="UP000046395"/>
    </source>
</evidence>
<dbReference type="AlphaFoldDB" id="A0A5S6QEN8"/>
<accession>A0A5S6QEN8</accession>
<reference evidence="5" key="1">
    <citation type="submission" date="2019-12" db="UniProtKB">
        <authorList>
            <consortium name="WormBaseParasite"/>
        </authorList>
    </citation>
    <scope>IDENTIFICATION</scope>
</reference>
<keyword evidence="2" id="KW-0175">Coiled coil</keyword>
<evidence type="ECO:0000256" key="1">
    <source>
        <dbReference type="PROSITE-ProRule" id="PRU00122"/>
    </source>
</evidence>
<comment type="caution">
    <text evidence="1">Lacks conserved residue(s) required for the propagation of feature annotation.</text>
</comment>
<dbReference type="SMART" id="SM00282">
    <property type="entry name" value="LamG"/>
    <property type="match status" value="1"/>
</dbReference>
<name>A0A5S6QEN8_TRIMR</name>
<evidence type="ECO:0000313" key="5">
    <source>
        <dbReference type="WBParaSite" id="TMUE_1000005644.1"/>
    </source>
</evidence>
<keyword evidence="4" id="KW-1185">Reference proteome</keyword>